<feature type="signal peptide" evidence="2">
    <location>
        <begin position="1"/>
        <end position="23"/>
    </location>
</feature>
<protein>
    <submittedName>
        <fullName evidence="3">Porin</fullName>
    </submittedName>
</protein>
<organism evidence="3 4">
    <name type="scientific">Sphingomicrobium sediminis</name>
    <dbReference type="NCBI Taxonomy" id="2950949"/>
    <lineage>
        <taxon>Bacteria</taxon>
        <taxon>Pseudomonadati</taxon>
        <taxon>Pseudomonadota</taxon>
        <taxon>Alphaproteobacteria</taxon>
        <taxon>Sphingomonadales</taxon>
        <taxon>Sphingomonadaceae</taxon>
        <taxon>Sphingomicrobium</taxon>
    </lineage>
</organism>
<comment type="caution">
    <text evidence="3">The sequence shown here is derived from an EMBL/GenBank/DDBJ whole genome shotgun (WGS) entry which is preliminary data.</text>
</comment>
<dbReference type="InterPro" id="IPR010870">
    <property type="entry name" value="Porin_O/P"/>
</dbReference>
<sequence length="468" mass="50581">MIRNTLLGSAALCLALAAQPAFAQEVSAEDLARMQAQLDALQAEVTDLRQQLAEAQSAEVVYEAEMAARESELMSSIAEAKAEAEAANAAVAAAPAIAMKPTPETKAGGFTFKPRGRLQYDVANVSSPNGIDDEGLGWGTTLRRARLGVSGDMPGGFGYKFEVDFADNDVAMTDAIITYEDGPLGVTIGQHNAFWGLEEMTSSNHISFIERAAFTDAFGFSRRVGLSAEYSAGDVKLWGGFFTADLDDLGDDDADDYGMDARVVYLPKVGDTQLHFGGSIHWLDRDDDDLGVRYRQRPNIATTDTRFINTGSFDSDEQLSYGLEFAAIRGPLHVAGETHWLDASRDGFEDASFFGGFAEVGYFLTPGDSRGYKGGKFDRVKPVSPVGEGGFGALQANLRYDHIDLTDGTLIGGSQDAYGASLIWTPMDYIRFIVQYQRLQIENAAIPAAGDDRDYGVDVFGTRAQVEF</sequence>
<keyword evidence="4" id="KW-1185">Reference proteome</keyword>
<proteinExistence type="predicted"/>
<dbReference type="SUPFAM" id="SSF56935">
    <property type="entry name" value="Porins"/>
    <property type="match status" value="1"/>
</dbReference>
<dbReference type="Gene3D" id="2.40.160.10">
    <property type="entry name" value="Porin"/>
    <property type="match status" value="1"/>
</dbReference>
<gene>
    <name evidence="3" type="ORF">NDO55_10725</name>
</gene>
<reference evidence="3" key="1">
    <citation type="submission" date="2022-06" db="EMBL/GenBank/DDBJ databases">
        <title>Sphingomicrobium sedimins sp. nov., a marine bacterium isolated from tidal flat.</title>
        <authorList>
            <person name="Kim C.-H."/>
            <person name="Yoo Y."/>
            <person name="Kim J.-J."/>
        </authorList>
    </citation>
    <scope>NUCLEOTIDE SEQUENCE</scope>
    <source>
        <strain evidence="3">GRR-S6-50</strain>
    </source>
</reference>
<feature type="chain" id="PRO_5040844660" evidence="2">
    <location>
        <begin position="24"/>
        <end position="468"/>
    </location>
</feature>
<dbReference type="Proteomes" id="UP001155128">
    <property type="component" value="Unassembled WGS sequence"/>
</dbReference>
<keyword evidence="1" id="KW-0175">Coiled coil</keyword>
<accession>A0A9X2EIT3</accession>
<evidence type="ECO:0000313" key="3">
    <source>
        <dbReference type="EMBL" id="MCM8558290.1"/>
    </source>
</evidence>
<dbReference type="Pfam" id="PF07396">
    <property type="entry name" value="Porin_O_P"/>
    <property type="match status" value="1"/>
</dbReference>
<dbReference type="AlphaFoldDB" id="A0A9X2EIT3"/>
<dbReference type="InterPro" id="IPR023614">
    <property type="entry name" value="Porin_dom_sf"/>
</dbReference>
<dbReference type="RefSeq" id="WP_252115083.1">
    <property type="nucleotide sequence ID" value="NZ_JAMSHT010000001.1"/>
</dbReference>
<evidence type="ECO:0000256" key="2">
    <source>
        <dbReference type="SAM" id="SignalP"/>
    </source>
</evidence>
<evidence type="ECO:0000256" key="1">
    <source>
        <dbReference type="SAM" id="Coils"/>
    </source>
</evidence>
<feature type="coiled-coil region" evidence="1">
    <location>
        <begin position="24"/>
        <end position="65"/>
    </location>
</feature>
<evidence type="ECO:0000313" key="4">
    <source>
        <dbReference type="Proteomes" id="UP001155128"/>
    </source>
</evidence>
<dbReference type="EMBL" id="JAMSHT010000001">
    <property type="protein sequence ID" value="MCM8558290.1"/>
    <property type="molecule type" value="Genomic_DNA"/>
</dbReference>
<keyword evidence="2" id="KW-0732">Signal</keyword>
<name>A0A9X2EIT3_9SPHN</name>